<dbReference type="Proteomes" id="UP000280726">
    <property type="component" value="Unassembled WGS sequence"/>
</dbReference>
<dbReference type="InterPro" id="IPR010428">
    <property type="entry name" value="Zincin_1"/>
</dbReference>
<keyword evidence="2" id="KW-0645">Protease</keyword>
<accession>A0A3N4ZJ20</accession>
<dbReference type="EMBL" id="RKRA01000001">
    <property type="protein sequence ID" value="RPF25888.1"/>
    <property type="molecule type" value="Genomic_DNA"/>
</dbReference>
<dbReference type="Pfam" id="PF06262">
    <property type="entry name" value="Zincin_1"/>
    <property type="match status" value="1"/>
</dbReference>
<name>A0A3N4ZJ20_9MICO</name>
<organism evidence="2 3">
    <name type="scientific">Georgenia muralis</name>
    <dbReference type="NCBI Taxonomy" id="154117"/>
    <lineage>
        <taxon>Bacteria</taxon>
        <taxon>Bacillati</taxon>
        <taxon>Actinomycetota</taxon>
        <taxon>Actinomycetes</taxon>
        <taxon>Micrococcales</taxon>
        <taxon>Bogoriellaceae</taxon>
        <taxon>Georgenia</taxon>
    </lineage>
</organism>
<dbReference type="GO" id="GO:0006508">
    <property type="term" value="P:proteolysis"/>
    <property type="evidence" value="ECO:0007669"/>
    <property type="project" value="UniProtKB-KW"/>
</dbReference>
<keyword evidence="2" id="KW-0378">Hydrolase</keyword>
<dbReference type="Gene3D" id="3.30.2010.20">
    <property type="match status" value="1"/>
</dbReference>
<dbReference type="AlphaFoldDB" id="A0A3N4ZJ20"/>
<keyword evidence="3" id="KW-1185">Reference proteome</keyword>
<sequence length="155" mass="17676">MRVSSLVPVPGIPPRRGAHRRDRHGRGLRGPLMPPTLPAWRTRADRFDDVVIRNVERLERRWAKQLKGVEFAVEEVPPSDPAPWEHRTVALGRYFPADPAAGLSHRVVVYRRPVLGRCEDTEELDQLVRVVLVEQVAGMLGRGPEEIDPEYPRED</sequence>
<evidence type="ECO:0000313" key="2">
    <source>
        <dbReference type="EMBL" id="RPF25888.1"/>
    </source>
</evidence>
<reference evidence="2 3" key="1">
    <citation type="submission" date="2018-11" db="EMBL/GenBank/DDBJ databases">
        <title>Sequencing the genomes of 1000 actinobacteria strains.</title>
        <authorList>
            <person name="Klenk H.-P."/>
        </authorList>
    </citation>
    <scope>NUCLEOTIDE SEQUENCE [LARGE SCALE GENOMIC DNA]</scope>
    <source>
        <strain evidence="2 3">DSM 14418</strain>
    </source>
</reference>
<proteinExistence type="predicted"/>
<feature type="region of interest" description="Disordered" evidence="1">
    <location>
        <begin position="1"/>
        <end position="35"/>
    </location>
</feature>
<dbReference type="GO" id="GO:0008233">
    <property type="term" value="F:peptidase activity"/>
    <property type="evidence" value="ECO:0007669"/>
    <property type="project" value="UniProtKB-KW"/>
</dbReference>
<gene>
    <name evidence="2" type="ORF">EDD32_0302</name>
</gene>
<feature type="compositionally biased region" description="Basic residues" evidence="1">
    <location>
        <begin position="16"/>
        <end position="27"/>
    </location>
</feature>
<dbReference type="CDD" id="cd12954">
    <property type="entry name" value="MMP_TTHA0227_like_1"/>
    <property type="match status" value="1"/>
</dbReference>
<dbReference type="SUPFAM" id="SSF55486">
    <property type="entry name" value="Metalloproteases ('zincins'), catalytic domain"/>
    <property type="match status" value="1"/>
</dbReference>
<evidence type="ECO:0000256" key="1">
    <source>
        <dbReference type="SAM" id="MobiDB-lite"/>
    </source>
</evidence>
<comment type="caution">
    <text evidence="2">The sequence shown here is derived from an EMBL/GenBank/DDBJ whole genome shotgun (WGS) entry which is preliminary data.</text>
</comment>
<protein>
    <submittedName>
        <fullName evidence="2">Putative Zn-dependent protease with MMP-like domain</fullName>
    </submittedName>
</protein>
<evidence type="ECO:0000313" key="3">
    <source>
        <dbReference type="Proteomes" id="UP000280726"/>
    </source>
</evidence>
<dbReference type="InterPro" id="IPR038555">
    <property type="entry name" value="Zincin_1_sf"/>
</dbReference>